<dbReference type="GO" id="GO:1904680">
    <property type="term" value="F:peptide transmembrane transporter activity"/>
    <property type="evidence" value="ECO:0007669"/>
    <property type="project" value="TreeGrafter"/>
</dbReference>
<feature type="chain" id="PRO_5014633432" evidence="1">
    <location>
        <begin position="22"/>
        <end position="608"/>
    </location>
</feature>
<dbReference type="RefSeq" id="WP_102162733.1">
    <property type="nucleotide sequence ID" value="NZ_PNFZ01000007.1"/>
</dbReference>
<dbReference type="InterPro" id="IPR030678">
    <property type="entry name" value="Peptide/Ni-bd"/>
</dbReference>
<keyword evidence="1" id="KW-0732">Signal</keyword>
<dbReference type="Gene3D" id="3.90.76.10">
    <property type="entry name" value="Dipeptide-binding Protein, Domain 1"/>
    <property type="match status" value="1"/>
</dbReference>
<evidence type="ECO:0000313" key="3">
    <source>
        <dbReference type="EMBL" id="PMB97384.1"/>
    </source>
</evidence>
<dbReference type="OrthoDB" id="7888869at2"/>
<feature type="domain" description="Solute-binding protein family 5" evidence="2">
    <location>
        <begin position="99"/>
        <end position="513"/>
    </location>
</feature>
<dbReference type="PROSITE" id="PS51257">
    <property type="entry name" value="PROKAR_LIPOPROTEIN"/>
    <property type="match status" value="1"/>
</dbReference>
<dbReference type="GO" id="GO:0043190">
    <property type="term" value="C:ATP-binding cassette (ABC) transporter complex"/>
    <property type="evidence" value="ECO:0007669"/>
    <property type="project" value="InterPro"/>
</dbReference>
<dbReference type="InterPro" id="IPR039424">
    <property type="entry name" value="SBP_5"/>
</dbReference>
<proteinExistence type="predicted"/>
<dbReference type="AlphaFoldDB" id="A0A2N6PFC6"/>
<comment type="caution">
    <text evidence="3">The sequence shown here is derived from an EMBL/GenBank/DDBJ whole genome shotgun (WGS) entry which is preliminary data.</text>
</comment>
<gene>
    <name evidence="3" type="ORF">CJ198_11390</name>
</gene>
<protein>
    <submittedName>
        <fullName evidence="3">ABC transporter substrate-binding protein</fullName>
    </submittedName>
</protein>
<reference evidence="3 4" key="1">
    <citation type="submission" date="2017-09" db="EMBL/GenBank/DDBJ databases">
        <title>Bacterial strain isolated from the female urinary microbiota.</title>
        <authorList>
            <person name="Thomas-White K."/>
            <person name="Kumar N."/>
            <person name="Forster S."/>
            <person name="Putonti C."/>
            <person name="Lawley T."/>
            <person name="Wolfe A.J."/>
        </authorList>
    </citation>
    <scope>NUCLEOTIDE SEQUENCE [LARGE SCALE GENOMIC DNA]</scope>
    <source>
        <strain evidence="3 4">UMB0680</strain>
    </source>
</reference>
<dbReference type="SUPFAM" id="SSF53850">
    <property type="entry name" value="Periplasmic binding protein-like II"/>
    <property type="match status" value="1"/>
</dbReference>
<dbReference type="PANTHER" id="PTHR30290">
    <property type="entry name" value="PERIPLASMIC BINDING COMPONENT OF ABC TRANSPORTER"/>
    <property type="match status" value="1"/>
</dbReference>
<dbReference type="Pfam" id="PF00496">
    <property type="entry name" value="SBP_bac_5"/>
    <property type="match status" value="1"/>
</dbReference>
<dbReference type="PIRSF" id="PIRSF002741">
    <property type="entry name" value="MppA"/>
    <property type="match status" value="1"/>
</dbReference>
<dbReference type="Gene3D" id="3.10.105.10">
    <property type="entry name" value="Dipeptide-binding Protein, Domain 3"/>
    <property type="match status" value="1"/>
</dbReference>
<dbReference type="GO" id="GO:0042597">
    <property type="term" value="C:periplasmic space"/>
    <property type="evidence" value="ECO:0007669"/>
    <property type="project" value="UniProtKB-ARBA"/>
</dbReference>
<evidence type="ECO:0000259" key="2">
    <source>
        <dbReference type="Pfam" id="PF00496"/>
    </source>
</evidence>
<evidence type="ECO:0000313" key="4">
    <source>
        <dbReference type="Proteomes" id="UP000235703"/>
    </source>
</evidence>
<dbReference type="GO" id="GO:0015833">
    <property type="term" value="P:peptide transport"/>
    <property type="evidence" value="ECO:0007669"/>
    <property type="project" value="TreeGrafter"/>
</dbReference>
<sequence>MKRGILTAAAGVAASALVLSACTPPGDGGNGGNGGDGGNGGGGEVSVMWNQPFYSMNNNTSATNNVTNANVVYMMNDAFKYYDENLELQDNTSFGTVEQVSEDPLKVKYTYSDNAKWSDGTPVDAADLVLAWAARSGNFNTTEDAERDDEGVVEDAGGDVFFDAAEPGLALIKDFPEISEDGKEITFEYTKPFADWETNLTIGDSGVPAHIVAKNALDTGDAEEGKKAILDAVENEDKEKLAKVAEFWNTGYNMTSMPEDEDLLIGTGPMKMTDFKEGQYLTLEARDDYEGDRKPQLSKITVRYNEDPMAAVQALENGEVQLINPQSTADVLQAVEAIDGVENKTADGATYEHVDLTFDNNGPFDPASYGGDEEKAKQVREAFLQSIPRGKIVNDIVKPLNDQAQIRNSFTQVPGSPDYDTIVQGSGIEDTYGEGDAEKAKQMLEEAGVDEAPKVRLLYAKGNARREQEFQLIKESAEKAGFEVIDNSSETWSEDLGNGEYDASLFGWQSTSTAVTESDANFRAGGQNNFGGFANDEVDKLYDELQTETDPARQAEILGEVEKILVDEGFGLTLFQFPEVVAYSDQLQNVKPMTVSPTMFWNFWEWEM</sequence>
<accession>A0A2N6PFC6</accession>
<dbReference type="Proteomes" id="UP000235703">
    <property type="component" value="Unassembled WGS sequence"/>
</dbReference>
<dbReference type="EMBL" id="PNFZ01000007">
    <property type="protein sequence ID" value="PMB97384.1"/>
    <property type="molecule type" value="Genomic_DNA"/>
</dbReference>
<evidence type="ECO:0000256" key="1">
    <source>
        <dbReference type="SAM" id="SignalP"/>
    </source>
</evidence>
<keyword evidence="4" id="KW-1185">Reference proteome</keyword>
<dbReference type="Gene3D" id="3.40.190.10">
    <property type="entry name" value="Periplasmic binding protein-like II"/>
    <property type="match status" value="1"/>
</dbReference>
<dbReference type="CDD" id="cd08501">
    <property type="entry name" value="PBP2_Lpqw"/>
    <property type="match status" value="1"/>
</dbReference>
<name>A0A2N6PFC6_9MICO</name>
<feature type="signal peptide" evidence="1">
    <location>
        <begin position="1"/>
        <end position="21"/>
    </location>
</feature>
<dbReference type="InterPro" id="IPR000914">
    <property type="entry name" value="SBP_5_dom"/>
</dbReference>
<organism evidence="3 4">
    <name type="scientific">Brevibacterium luteolum</name>
    <dbReference type="NCBI Taxonomy" id="199591"/>
    <lineage>
        <taxon>Bacteria</taxon>
        <taxon>Bacillati</taxon>
        <taxon>Actinomycetota</taxon>
        <taxon>Actinomycetes</taxon>
        <taxon>Micrococcales</taxon>
        <taxon>Brevibacteriaceae</taxon>
        <taxon>Brevibacterium</taxon>
    </lineage>
</organism>